<reference evidence="2" key="1">
    <citation type="submission" date="2023-08" db="EMBL/GenBank/DDBJ databases">
        <title>Reference Genome Resource for the Citrus Pathogen Phytophthora citrophthora.</title>
        <authorList>
            <person name="Moller H."/>
            <person name="Coetzee B."/>
            <person name="Rose L.J."/>
            <person name="Van Niekerk J.M."/>
        </authorList>
    </citation>
    <scope>NUCLEOTIDE SEQUENCE</scope>
    <source>
        <strain evidence="2">STE-U-9442</strain>
    </source>
</reference>
<dbReference type="Proteomes" id="UP001259832">
    <property type="component" value="Unassembled WGS sequence"/>
</dbReference>
<evidence type="ECO:0008006" key="4">
    <source>
        <dbReference type="Google" id="ProtNLM"/>
    </source>
</evidence>
<evidence type="ECO:0000313" key="2">
    <source>
        <dbReference type="EMBL" id="KAK1948429.1"/>
    </source>
</evidence>
<accession>A0AAD9LVR8</accession>
<protein>
    <recommendedName>
        <fullName evidence="4">RxLR effector protein</fullName>
    </recommendedName>
</protein>
<organism evidence="2 3">
    <name type="scientific">Phytophthora citrophthora</name>
    <dbReference type="NCBI Taxonomy" id="4793"/>
    <lineage>
        <taxon>Eukaryota</taxon>
        <taxon>Sar</taxon>
        <taxon>Stramenopiles</taxon>
        <taxon>Oomycota</taxon>
        <taxon>Peronosporomycetes</taxon>
        <taxon>Peronosporales</taxon>
        <taxon>Peronosporaceae</taxon>
        <taxon>Phytophthora</taxon>
    </lineage>
</organism>
<sequence>MQEQEGFSNIGPANLAKNPPPAIPFYNLRTRLRCEKLKSSAMRVTYILAVAIAVTLYASTTAFPSAKDSKVAIENAVAVDPVKLVKKGEKLLRTKPRSLKKH</sequence>
<proteinExistence type="predicted"/>
<evidence type="ECO:0000256" key="1">
    <source>
        <dbReference type="SAM" id="Phobius"/>
    </source>
</evidence>
<comment type="caution">
    <text evidence="2">The sequence shown here is derived from an EMBL/GenBank/DDBJ whole genome shotgun (WGS) entry which is preliminary data.</text>
</comment>
<dbReference type="EMBL" id="JASMQC010000001">
    <property type="protein sequence ID" value="KAK1948429.1"/>
    <property type="molecule type" value="Genomic_DNA"/>
</dbReference>
<keyword evidence="1" id="KW-0812">Transmembrane</keyword>
<dbReference type="AlphaFoldDB" id="A0AAD9LVR8"/>
<keyword evidence="3" id="KW-1185">Reference proteome</keyword>
<gene>
    <name evidence="2" type="ORF">P3T76_000718</name>
</gene>
<name>A0AAD9LVR8_9STRA</name>
<evidence type="ECO:0000313" key="3">
    <source>
        <dbReference type="Proteomes" id="UP001259832"/>
    </source>
</evidence>
<keyword evidence="1" id="KW-1133">Transmembrane helix</keyword>
<keyword evidence="1" id="KW-0472">Membrane</keyword>
<feature type="transmembrane region" description="Helical" evidence="1">
    <location>
        <begin position="41"/>
        <end position="59"/>
    </location>
</feature>